<keyword evidence="1" id="KW-1133">Transmembrane helix</keyword>
<gene>
    <name evidence="2" type="ORF">BHAOGJBA_1349</name>
</gene>
<protein>
    <submittedName>
        <fullName evidence="2">Uncharacterized protein</fullName>
    </submittedName>
</protein>
<dbReference type="EMBL" id="BPQO01000004">
    <property type="protein sequence ID" value="GJD87844.1"/>
    <property type="molecule type" value="Genomic_DNA"/>
</dbReference>
<reference evidence="2" key="1">
    <citation type="journal article" date="2016" name="Front. Microbiol.">
        <title>Genome Sequence of the Piezophilic, Mesophilic Sulfate-Reducing Bacterium Desulfovibrio indicus J2T.</title>
        <authorList>
            <person name="Cao J."/>
            <person name="Maignien L."/>
            <person name="Shao Z."/>
            <person name="Alain K."/>
            <person name="Jebbar M."/>
        </authorList>
    </citation>
    <scope>NUCLEOTIDE SEQUENCE</scope>
    <source>
        <strain evidence="2">DSM 16372</strain>
    </source>
</reference>
<keyword evidence="3" id="KW-1185">Reference proteome</keyword>
<reference evidence="2" key="2">
    <citation type="submission" date="2021-08" db="EMBL/GenBank/DDBJ databases">
        <authorList>
            <person name="Tani A."/>
            <person name="Ola A."/>
            <person name="Ogura Y."/>
            <person name="Katsura K."/>
            <person name="Hayashi T."/>
        </authorList>
    </citation>
    <scope>NUCLEOTIDE SEQUENCE</scope>
    <source>
        <strain evidence="2">DSM 16372</strain>
    </source>
</reference>
<feature type="transmembrane region" description="Helical" evidence="1">
    <location>
        <begin position="27"/>
        <end position="49"/>
    </location>
</feature>
<dbReference type="AlphaFoldDB" id="A0AAV4ZHC3"/>
<name>A0AAV4ZHC3_9HYPH</name>
<sequence>MAARRRGLPARPVPSEVVVKSAQVRRVLGIILVFLLMAVAGLALGRILAGEGYQSVYELFGPV</sequence>
<evidence type="ECO:0000256" key="1">
    <source>
        <dbReference type="SAM" id="Phobius"/>
    </source>
</evidence>
<keyword evidence="1" id="KW-0812">Transmembrane</keyword>
<evidence type="ECO:0000313" key="3">
    <source>
        <dbReference type="Proteomes" id="UP001055247"/>
    </source>
</evidence>
<dbReference type="Proteomes" id="UP001055247">
    <property type="component" value="Unassembled WGS sequence"/>
</dbReference>
<keyword evidence="1" id="KW-0472">Membrane</keyword>
<comment type="caution">
    <text evidence="2">The sequence shown here is derived from an EMBL/GenBank/DDBJ whole genome shotgun (WGS) entry which is preliminary data.</text>
</comment>
<evidence type="ECO:0000313" key="2">
    <source>
        <dbReference type="EMBL" id="GJD87844.1"/>
    </source>
</evidence>
<accession>A0AAV4ZHC3</accession>
<organism evidence="2 3">
    <name type="scientific">Methylobacterium hispanicum</name>
    <dbReference type="NCBI Taxonomy" id="270350"/>
    <lineage>
        <taxon>Bacteria</taxon>
        <taxon>Pseudomonadati</taxon>
        <taxon>Pseudomonadota</taxon>
        <taxon>Alphaproteobacteria</taxon>
        <taxon>Hyphomicrobiales</taxon>
        <taxon>Methylobacteriaceae</taxon>
        <taxon>Methylobacterium</taxon>
    </lineage>
</organism>
<proteinExistence type="predicted"/>